<protein>
    <submittedName>
        <fullName evidence="2">Helix-turn-helix domain-containing protein</fullName>
    </submittedName>
</protein>
<name>A0ABW4GXH8_9ACTN</name>
<dbReference type="RefSeq" id="WP_219536539.1">
    <property type="nucleotide sequence ID" value="NZ_JAHKRM010000031.1"/>
</dbReference>
<organism evidence="2 3">
    <name type="scientific">Nonomuraea guangzhouensis</name>
    <dbReference type="NCBI Taxonomy" id="1291555"/>
    <lineage>
        <taxon>Bacteria</taxon>
        <taxon>Bacillati</taxon>
        <taxon>Actinomycetota</taxon>
        <taxon>Actinomycetes</taxon>
        <taxon>Streptosporangiales</taxon>
        <taxon>Streptosporangiaceae</taxon>
        <taxon>Nonomuraea</taxon>
    </lineage>
</organism>
<comment type="caution">
    <text evidence="2">The sequence shown here is derived from an EMBL/GenBank/DDBJ whole genome shotgun (WGS) entry which is preliminary data.</text>
</comment>
<gene>
    <name evidence="2" type="ORF">ACFSJ0_59150</name>
</gene>
<dbReference type="SMART" id="SM00530">
    <property type="entry name" value="HTH_XRE"/>
    <property type="match status" value="1"/>
</dbReference>
<feature type="domain" description="HTH cro/C1-type" evidence="1">
    <location>
        <begin position="10"/>
        <end position="66"/>
    </location>
</feature>
<dbReference type="Pfam" id="PF13443">
    <property type="entry name" value="HTH_26"/>
    <property type="match status" value="1"/>
</dbReference>
<dbReference type="CDD" id="cd00093">
    <property type="entry name" value="HTH_XRE"/>
    <property type="match status" value="1"/>
</dbReference>
<accession>A0ABW4GXH8</accession>
<reference evidence="3" key="1">
    <citation type="journal article" date="2019" name="Int. J. Syst. Evol. Microbiol.">
        <title>The Global Catalogue of Microorganisms (GCM) 10K type strain sequencing project: providing services to taxonomists for standard genome sequencing and annotation.</title>
        <authorList>
            <consortium name="The Broad Institute Genomics Platform"/>
            <consortium name="The Broad Institute Genome Sequencing Center for Infectious Disease"/>
            <person name="Wu L."/>
            <person name="Ma J."/>
        </authorList>
    </citation>
    <scope>NUCLEOTIDE SEQUENCE [LARGE SCALE GENOMIC DNA]</scope>
    <source>
        <strain evidence="3">CGMCC 1.15399</strain>
    </source>
</reference>
<evidence type="ECO:0000259" key="1">
    <source>
        <dbReference type="SMART" id="SM00530"/>
    </source>
</evidence>
<sequence length="79" mass="8579">MATLVLRADKFNAYRRLAGLDTDASLAQKIGVDPTTVYRVLNGRTAMSAKFIAGIVQIFGADLFADLFEIVADDLEEIA</sequence>
<keyword evidence="3" id="KW-1185">Reference proteome</keyword>
<dbReference type="Proteomes" id="UP001597097">
    <property type="component" value="Unassembled WGS sequence"/>
</dbReference>
<evidence type="ECO:0000313" key="3">
    <source>
        <dbReference type="Proteomes" id="UP001597097"/>
    </source>
</evidence>
<proteinExistence type="predicted"/>
<dbReference type="EMBL" id="JBHUCM010000070">
    <property type="protein sequence ID" value="MFD1547054.1"/>
    <property type="molecule type" value="Genomic_DNA"/>
</dbReference>
<evidence type="ECO:0000313" key="2">
    <source>
        <dbReference type="EMBL" id="MFD1547054.1"/>
    </source>
</evidence>
<dbReference type="InterPro" id="IPR001387">
    <property type="entry name" value="Cro/C1-type_HTH"/>
</dbReference>